<dbReference type="InterPro" id="IPR036412">
    <property type="entry name" value="HAD-like_sf"/>
</dbReference>
<keyword evidence="2" id="KW-1185">Reference proteome</keyword>
<dbReference type="InterPro" id="IPR023214">
    <property type="entry name" value="HAD_sf"/>
</dbReference>
<dbReference type="PANTHER" id="PTHR10000:SF8">
    <property type="entry name" value="HAD SUPERFAMILY HYDROLASE-LIKE, TYPE 3"/>
    <property type="match status" value="1"/>
</dbReference>
<dbReference type="InterPro" id="IPR000150">
    <property type="entry name" value="Cof"/>
</dbReference>
<dbReference type="EMBL" id="JASSPP010000002">
    <property type="protein sequence ID" value="MDK9580282.1"/>
    <property type="molecule type" value="Genomic_DNA"/>
</dbReference>
<keyword evidence="1" id="KW-0378">Hydrolase</keyword>
<dbReference type="Pfam" id="PF08282">
    <property type="entry name" value="Hydrolase_3"/>
    <property type="match status" value="1"/>
</dbReference>
<dbReference type="PROSITE" id="PS01229">
    <property type="entry name" value="COF_2"/>
    <property type="match status" value="1"/>
</dbReference>
<dbReference type="Gene3D" id="3.40.50.1000">
    <property type="entry name" value="HAD superfamily/HAD-like"/>
    <property type="match status" value="1"/>
</dbReference>
<proteinExistence type="predicted"/>
<dbReference type="Gene3D" id="3.30.1240.10">
    <property type="match status" value="1"/>
</dbReference>
<organism evidence="1 2">
    <name type="scientific">Sneathia sanguinegens</name>
    <dbReference type="NCBI Taxonomy" id="40543"/>
    <lineage>
        <taxon>Bacteria</taxon>
        <taxon>Fusobacteriati</taxon>
        <taxon>Fusobacteriota</taxon>
        <taxon>Fusobacteriia</taxon>
        <taxon>Fusobacteriales</taxon>
        <taxon>Leptotrichiaceae</taxon>
        <taxon>Sneathia</taxon>
    </lineage>
</organism>
<dbReference type="InterPro" id="IPR006379">
    <property type="entry name" value="HAD-SF_hydro_IIB"/>
</dbReference>
<evidence type="ECO:0000313" key="1">
    <source>
        <dbReference type="EMBL" id="MDK9580282.1"/>
    </source>
</evidence>
<dbReference type="SUPFAM" id="SSF56784">
    <property type="entry name" value="HAD-like"/>
    <property type="match status" value="1"/>
</dbReference>
<reference evidence="1 2" key="1">
    <citation type="submission" date="2023-06" db="EMBL/GenBank/DDBJ databases">
        <title>Antibody response to the Sneathia vaginalis cytopathogenic toxin A during pregnancy.</title>
        <authorList>
            <person name="Mccoy Z.T."/>
            <person name="Serrano M.G."/>
            <person name="Spaine K."/>
            <person name="Edwards D.J."/>
            <person name="Buck G.A."/>
            <person name="Jefferson K."/>
        </authorList>
    </citation>
    <scope>NUCLEOTIDE SEQUENCE [LARGE SCALE GENOMIC DNA]</scope>
    <source>
        <strain evidence="1 2">CCUG 42621</strain>
    </source>
</reference>
<comment type="caution">
    <text evidence="1">The sequence shown here is derived from an EMBL/GenBank/DDBJ whole genome shotgun (WGS) entry which is preliminary data.</text>
</comment>
<accession>A0ABT7HID9</accession>
<sequence length="263" mass="29903">MKIKLIAFDLDGTIFTNKVSEKVKLAFSELQKKNIKLLPITGRSLKSTLEILDMAKIQNRDLTVLTTGALVQNLNTKQILNENFLTVADFIKLKKYETEKIHIYVYTTEFLYYSLLSDEFLSDASALKDPIKAIKDQNFIGNICRINFMGKEEELNKFKEKYLSTFEKDYYAISNIPTSLELLSKNSSKANGLKFIMSYYGLNKDEVLAIGDGNNDISMLDIVTNSVAMGNASEIVKSHAKYVTKSVYDDGFYEILKELKILD</sequence>
<dbReference type="NCBIfam" id="TIGR01484">
    <property type="entry name" value="HAD-SF-IIB"/>
    <property type="match status" value="1"/>
</dbReference>
<dbReference type="GO" id="GO:0016787">
    <property type="term" value="F:hydrolase activity"/>
    <property type="evidence" value="ECO:0007669"/>
    <property type="project" value="UniProtKB-KW"/>
</dbReference>
<gene>
    <name evidence="1" type="ORF">QQA45_01950</name>
</gene>
<evidence type="ECO:0000313" key="2">
    <source>
        <dbReference type="Proteomes" id="UP001225134"/>
    </source>
</evidence>
<name>A0ABT7HID9_9FUSO</name>
<dbReference type="SFLD" id="SFLDG01140">
    <property type="entry name" value="C2.B:_Phosphomannomutase_and_P"/>
    <property type="match status" value="1"/>
</dbReference>
<dbReference type="Proteomes" id="UP001225134">
    <property type="component" value="Unassembled WGS sequence"/>
</dbReference>
<dbReference type="RefSeq" id="WP_285152656.1">
    <property type="nucleotide sequence ID" value="NZ_JASSPP010000002.1"/>
</dbReference>
<dbReference type="NCBIfam" id="TIGR00099">
    <property type="entry name" value="Cof-subfamily"/>
    <property type="match status" value="1"/>
</dbReference>
<dbReference type="PANTHER" id="PTHR10000">
    <property type="entry name" value="PHOSPHOSERINE PHOSPHATASE"/>
    <property type="match status" value="1"/>
</dbReference>
<protein>
    <submittedName>
        <fullName evidence="1">Cof-type HAD-IIB family hydrolase</fullName>
    </submittedName>
</protein>
<dbReference type="SFLD" id="SFLDS00003">
    <property type="entry name" value="Haloacid_Dehalogenase"/>
    <property type="match status" value="1"/>
</dbReference>